<dbReference type="GO" id="GO:0000027">
    <property type="term" value="P:ribosomal large subunit assembly"/>
    <property type="evidence" value="ECO:0007669"/>
    <property type="project" value="TreeGrafter"/>
</dbReference>
<keyword evidence="4" id="KW-1185">Reference proteome</keyword>
<dbReference type="GO" id="GO:0005730">
    <property type="term" value="C:nucleolus"/>
    <property type="evidence" value="ECO:0007669"/>
    <property type="project" value="UniProtKB-ARBA"/>
</dbReference>
<dbReference type="InterPro" id="IPR007109">
    <property type="entry name" value="Brix"/>
</dbReference>
<evidence type="ECO:0000256" key="1">
    <source>
        <dbReference type="SAM" id="MobiDB-lite"/>
    </source>
</evidence>
<dbReference type="Pfam" id="PF04427">
    <property type="entry name" value="Brix"/>
    <property type="match status" value="1"/>
</dbReference>
<dbReference type="Proteomes" id="UP000509704">
    <property type="component" value="Chromosome 1"/>
</dbReference>
<gene>
    <name evidence="3" type="ORF">HG535_0A03980</name>
</gene>
<evidence type="ECO:0000313" key="4">
    <source>
        <dbReference type="Proteomes" id="UP000509704"/>
    </source>
</evidence>
<dbReference type="InterPro" id="IPR045112">
    <property type="entry name" value="PPAN-like"/>
</dbReference>
<dbReference type="GO" id="GO:0006364">
    <property type="term" value="P:rRNA processing"/>
    <property type="evidence" value="ECO:0007669"/>
    <property type="project" value="InterPro"/>
</dbReference>
<dbReference type="PANTHER" id="PTHR12661">
    <property type="entry name" value="PETER PAN-RELATED"/>
    <property type="match status" value="1"/>
</dbReference>
<dbReference type="GO" id="GO:0030687">
    <property type="term" value="C:preribosome, large subunit precursor"/>
    <property type="evidence" value="ECO:0007669"/>
    <property type="project" value="TreeGrafter"/>
</dbReference>
<name>A0A7H9AVR7_ZYGMR</name>
<dbReference type="KEGG" id="zmk:HG535_0A03980"/>
<sequence length="448" mass="51077">MAKRRVKKRTHVQATVEEEKSIPKSMVIRVGQTSLSNHSLNQLVKDFRQIMQPHTAVRLKERKSNKLKDFVVMCGPLGVSHLFIFTQSEKTGNVALKIARTPHGPTITFQVADYSLDKDVKKYLKRPKSLGKEDVMSPPLLVLNGFNTMGSKSQDDQNIGEEANVEKVVVSMFQNVFPPLNPARTQLNSIKRVFMINKDAETGEITMRHYFIDIREVEISKNLKKLYKAKQNLSKPVPNLHRKEDISSLVLDHDIGAYTSESEIDDEAVVQILDRKDVKTTSKKSQRPSTPDGDKEGNIALDESQDNQTMPRKKAIKLTELGPRLKLKLVKIEEGICSGRVLHHEYVKKTSAEIKALEKRHAEKMRVKEQRRKEQEENISRKKATKEAKKQRKLERRKQRQLEDGNTNENAAQSDNSAASDESASEDEDQHYSDIPEDLDSDLYSDID</sequence>
<reference evidence="3 4" key="1">
    <citation type="submission" date="2020-07" db="EMBL/GenBank/DDBJ databases">
        <title>The yeast mating-type switching endonuclease HO is a domesticated member of an unorthodox homing genetic element family.</title>
        <authorList>
            <person name="Coughlan A.Y."/>
            <person name="Lombardi L."/>
            <person name="Braun-Galleani S."/>
            <person name="Martos A.R."/>
            <person name="Galeote V."/>
            <person name="Bigey F."/>
            <person name="Dequin S."/>
            <person name="Byrne K.P."/>
            <person name="Wolfe K.H."/>
        </authorList>
    </citation>
    <scope>NUCLEOTIDE SEQUENCE [LARGE SCALE GENOMIC DNA]</scope>
    <source>
        <strain evidence="3 4">NRRL Y-6702</strain>
    </source>
</reference>
<dbReference type="SMART" id="SM00879">
    <property type="entry name" value="Brix"/>
    <property type="match status" value="1"/>
</dbReference>
<dbReference type="PROSITE" id="PS50833">
    <property type="entry name" value="BRIX"/>
    <property type="match status" value="1"/>
</dbReference>
<dbReference type="GeneID" id="59234094"/>
<accession>A0A7H9AVR7</accession>
<evidence type="ECO:0000259" key="2">
    <source>
        <dbReference type="PROSITE" id="PS50833"/>
    </source>
</evidence>
<dbReference type="EMBL" id="CP058604">
    <property type="protein sequence ID" value="QLG70458.1"/>
    <property type="molecule type" value="Genomic_DNA"/>
</dbReference>
<proteinExistence type="predicted"/>
<feature type="compositionally biased region" description="Low complexity" evidence="1">
    <location>
        <begin position="408"/>
        <end position="422"/>
    </location>
</feature>
<protein>
    <recommendedName>
        <fullName evidence="2">Brix domain-containing protein</fullName>
    </recommendedName>
</protein>
<dbReference type="AlphaFoldDB" id="A0A7H9AVR7"/>
<feature type="compositionally biased region" description="Basic and acidic residues" evidence="1">
    <location>
        <begin position="361"/>
        <end position="388"/>
    </location>
</feature>
<evidence type="ECO:0000313" key="3">
    <source>
        <dbReference type="EMBL" id="QLG70458.1"/>
    </source>
</evidence>
<feature type="domain" description="Brix" evidence="2">
    <location>
        <begin position="26"/>
        <end position="338"/>
    </location>
</feature>
<feature type="compositionally biased region" description="Acidic residues" evidence="1">
    <location>
        <begin position="423"/>
        <end position="448"/>
    </location>
</feature>
<dbReference type="OrthoDB" id="10261452at2759"/>
<feature type="region of interest" description="Disordered" evidence="1">
    <location>
        <begin position="277"/>
        <end position="313"/>
    </location>
</feature>
<organism evidence="3 4">
    <name type="scientific">Zygotorulaspora mrakii</name>
    <name type="common">Zygosaccharomyces mrakii</name>
    <dbReference type="NCBI Taxonomy" id="42260"/>
    <lineage>
        <taxon>Eukaryota</taxon>
        <taxon>Fungi</taxon>
        <taxon>Dikarya</taxon>
        <taxon>Ascomycota</taxon>
        <taxon>Saccharomycotina</taxon>
        <taxon>Saccharomycetes</taxon>
        <taxon>Saccharomycetales</taxon>
        <taxon>Saccharomycetaceae</taxon>
        <taxon>Zygotorulaspora</taxon>
    </lineage>
</organism>
<dbReference type="RefSeq" id="XP_037142186.1">
    <property type="nucleotide sequence ID" value="XM_037286291.1"/>
</dbReference>
<feature type="region of interest" description="Disordered" evidence="1">
    <location>
        <begin position="361"/>
        <end position="448"/>
    </location>
</feature>
<dbReference type="GO" id="GO:0019843">
    <property type="term" value="F:rRNA binding"/>
    <property type="evidence" value="ECO:0007669"/>
    <property type="project" value="InterPro"/>
</dbReference>
<dbReference type="PANTHER" id="PTHR12661:SF5">
    <property type="entry name" value="SUPPRESSOR OF SWI4 1 HOMOLOG"/>
    <property type="match status" value="1"/>
</dbReference>
<feature type="compositionally biased region" description="Basic residues" evidence="1">
    <location>
        <begin position="389"/>
        <end position="399"/>
    </location>
</feature>